<evidence type="ECO:0000256" key="1">
    <source>
        <dbReference type="ARBA" id="ARBA00004609"/>
    </source>
</evidence>
<dbReference type="Proteomes" id="UP000515152">
    <property type="component" value="Chromosome 11"/>
</dbReference>
<keyword evidence="5" id="KW-0472">Membrane</keyword>
<dbReference type="PANTHER" id="PTHR47613:SF1">
    <property type="entry name" value="SPERM ACROSOME MEMBRANE-ASSOCIATED PROTEIN 4"/>
    <property type="match status" value="1"/>
</dbReference>
<dbReference type="Pfam" id="PF00021">
    <property type="entry name" value="UPAR_LY6"/>
    <property type="match status" value="1"/>
</dbReference>
<comment type="subcellular location">
    <subcellularLocation>
        <location evidence="1">Cell membrane</location>
        <topology evidence="1">Lipid-anchor</topology>
        <topology evidence="1">GPI-anchor</topology>
    </subcellularLocation>
</comment>
<keyword evidence="8" id="KW-0449">Lipoprotein</keyword>
<reference evidence="12" key="1">
    <citation type="submission" date="2025-08" db="UniProtKB">
        <authorList>
            <consortium name="RefSeq"/>
        </authorList>
    </citation>
    <scope>IDENTIFICATION</scope>
</reference>
<evidence type="ECO:0000256" key="7">
    <source>
        <dbReference type="ARBA" id="ARBA00023180"/>
    </source>
</evidence>
<dbReference type="CTD" id="100538040"/>
<dbReference type="PANTHER" id="PTHR47613">
    <property type="entry name" value="SPERM ACROSOME MEMBRANE-ASSOCIATED PROTEIN 4"/>
    <property type="match status" value="1"/>
</dbReference>
<dbReference type="RefSeq" id="XP_042565131.1">
    <property type="nucleotide sequence ID" value="XM_042709197.1"/>
</dbReference>
<keyword evidence="6" id="KW-1015">Disulfide bond</keyword>
<organism evidence="11 12">
    <name type="scientific">Clupea harengus</name>
    <name type="common">Atlantic herring</name>
    <dbReference type="NCBI Taxonomy" id="7950"/>
    <lineage>
        <taxon>Eukaryota</taxon>
        <taxon>Metazoa</taxon>
        <taxon>Chordata</taxon>
        <taxon>Craniata</taxon>
        <taxon>Vertebrata</taxon>
        <taxon>Euteleostomi</taxon>
        <taxon>Actinopterygii</taxon>
        <taxon>Neopterygii</taxon>
        <taxon>Teleostei</taxon>
        <taxon>Clupei</taxon>
        <taxon>Clupeiformes</taxon>
        <taxon>Clupeoidei</taxon>
        <taxon>Clupeidae</taxon>
        <taxon>Clupea</taxon>
    </lineage>
</organism>
<dbReference type="GO" id="GO:0035036">
    <property type="term" value="P:sperm-egg recognition"/>
    <property type="evidence" value="ECO:0007669"/>
    <property type="project" value="TreeGrafter"/>
</dbReference>
<evidence type="ECO:0000256" key="4">
    <source>
        <dbReference type="ARBA" id="ARBA00022729"/>
    </source>
</evidence>
<dbReference type="GeneID" id="122133300"/>
<evidence type="ECO:0000256" key="6">
    <source>
        <dbReference type="ARBA" id="ARBA00023157"/>
    </source>
</evidence>
<dbReference type="InterPro" id="IPR046354">
    <property type="entry name" value="SPACA4/Bouncer"/>
</dbReference>
<accession>A0A8M1KM51</accession>
<keyword evidence="7" id="KW-0325">Glycoprotein</keyword>
<feature type="signal peptide" evidence="9">
    <location>
        <begin position="1"/>
        <end position="20"/>
    </location>
</feature>
<protein>
    <submittedName>
        <fullName evidence="12">Sperm acrosome membrane-associated protein 4-like</fullName>
    </submittedName>
</protein>
<feature type="chain" id="PRO_5035440683" evidence="9">
    <location>
        <begin position="21"/>
        <end position="127"/>
    </location>
</feature>
<dbReference type="GO" id="GO:0098552">
    <property type="term" value="C:side of membrane"/>
    <property type="evidence" value="ECO:0007669"/>
    <property type="project" value="UniProtKB-KW"/>
</dbReference>
<evidence type="ECO:0000259" key="10">
    <source>
        <dbReference type="Pfam" id="PF00021"/>
    </source>
</evidence>
<evidence type="ECO:0000256" key="9">
    <source>
        <dbReference type="SAM" id="SignalP"/>
    </source>
</evidence>
<dbReference type="InterPro" id="IPR016054">
    <property type="entry name" value="LY6_UPA_recep-like"/>
</dbReference>
<keyword evidence="3" id="KW-0336">GPI-anchor</keyword>
<sequence>MSRLLCFLLFLGLLLPVVVPLFCYTCVFPAISPLDCIRFPQKCPPGQQCLSSRAVGQRGHLRVVLYEKSCILPALCGLTGEKYAMGLNFTFTNECCDTHLCNAAPPPTSRGSLWAGTALALLMFLRW</sequence>
<proteinExistence type="predicted"/>
<evidence type="ECO:0000256" key="3">
    <source>
        <dbReference type="ARBA" id="ARBA00022622"/>
    </source>
</evidence>
<evidence type="ECO:0000313" key="12">
    <source>
        <dbReference type="RefSeq" id="XP_042565131.1"/>
    </source>
</evidence>
<gene>
    <name evidence="12" type="primary">lypc</name>
</gene>
<dbReference type="AlphaFoldDB" id="A0A8M1KM51"/>
<dbReference type="KEGG" id="char:122133300"/>
<evidence type="ECO:0000256" key="8">
    <source>
        <dbReference type="ARBA" id="ARBA00023288"/>
    </source>
</evidence>
<dbReference type="OrthoDB" id="8919691at2759"/>
<keyword evidence="2" id="KW-1003">Cell membrane</keyword>
<feature type="domain" description="UPAR/Ly6" evidence="10">
    <location>
        <begin position="22"/>
        <end position="103"/>
    </location>
</feature>
<dbReference type="GO" id="GO:0005886">
    <property type="term" value="C:plasma membrane"/>
    <property type="evidence" value="ECO:0007669"/>
    <property type="project" value="UniProtKB-SubCell"/>
</dbReference>
<evidence type="ECO:0000256" key="5">
    <source>
        <dbReference type="ARBA" id="ARBA00023136"/>
    </source>
</evidence>
<keyword evidence="4 9" id="KW-0732">Signal</keyword>
<keyword evidence="11" id="KW-1185">Reference proteome</keyword>
<name>A0A8M1KM51_CLUHA</name>
<evidence type="ECO:0000313" key="11">
    <source>
        <dbReference type="Proteomes" id="UP000515152"/>
    </source>
</evidence>
<evidence type="ECO:0000256" key="2">
    <source>
        <dbReference type="ARBA" id="ARBA00022475"/>
    </source>
</evidence>